<evidence type="ECO:0000256" key="6">
    <source>
        <dbReference type="SAM" id="Phobius"/>
    </source>
</evidence>
<feature type="transmembrane region" description="Helical" evidence="6">
    <location>
        <begin position="385"/>
        <end position="407"/>
    </location>
</feature>
<keyword evidence="3 6" id="KW-0812">Transmembrane</keyword>
<feature type="domain" description="ABC3 transporter permease C-terminal" evidence="7">
    <location>
        <begin position="295"/>
        <end position="411"/>
    </location>
</feature>
<dbReference type="PANTHER" id="PTHR30572:SF18">
    <property type="entry name" value="ABC-TYPE MACROLIDE FAMILY EXPORT SYSTEM PERMEASE COMPONENT 2"/>
    <property type="match status" value="1"/>
</dbReference>
<organism evidence="9 10">
    <name type="scientific">Parabacteroides distasonis</name>
    <dbReference type="NCBI Taxonomy" id="823"/>
    <lineage>
        <taxon>Bacteria</taxon>
        <taxon>Pseudomonadati</taxon>
        <taxon>Bacteroidota</taxon>
        <taxon>Bacteroidia</taxon>
        <taxon>Bacteroidales</taxon>
        <taxon>Tannerellaceae</taxon>
        <taxon>Parabacteroides</taxon>
    </lineage>
</organism>
<keyword evidence="2" id="KW-1003">Cell membrane</keyword>
<accession>A0A3R6G6V4</accession>
<dbReference type="Pfam" id="PF02687">
    <property type="entry name" value="FtsX"/>
    <property type="match status" value="1"/>
</dbReference>
<comment type="subcellular location">
    <subcellularLocation>
        <location evidence="1">Cell membrane</location>
        <topology evidence="1">Multi-pass membrane protein</topology>
    </subcellularLocation>
</comment>
<evidence type="ECO:0000313" key="9">
    <source>
        <dbReference type="EMBL" id="MRY58829.1"/>
    </source>
</evidence>
<keyword evidence="4 6" id="KW-1133">Transmembrane helix</keyword>
<evidence type="ECO:0000256" key="2">
    <source>
        <dbReference type="ARBA" id="ARBA00022475"/>
    </source>
</evidence>
<sequence length="423" mass="46608">MFKQYFKQAIHALRENRLTSVVSILGTMLSVAMILVVVLQFQIKLVGYSPVSKRDRMLYIYSVNTKSKDGSENNNTGLSAETIRECLYTLKKPEAVTVTAQNSHVISIPGKRLFEEYTVYYTDPAFWKVFDFKFLSGKPFTEADFNSGLPHVVISDKLAGILFGTQDVVGRDILVNNVMPCTIAGVVKRPSKAASEAFADVWMPYTANTLYTNSGGCDGMCGPFGAEILAHKLSDIDSIYAEIQQGVARYNAGKADFILTIPKPFTHLELALGSGSRYGYNRVGWGEYLKTTGWVLLFLLLVPTLNLTGIVQSAVQKRRPEMGLRKAFGATGERLFTQVVCENLIITLIGGVLGVGLSVVLLYVGRSFLLTKDTVITFGMLFQPLLFVAALFFTLVLNVLSSGLPAFRIARERIVESLKDANV</sequence>
<dbReference type="Proteomes" id="UP000463337">
    <property type="component" value="Unassembled WGS sequence"/>
</dbReference>
<proteinExistence type="predicted"/>
<evidence type="ECO:0000256" key="4">
    <source>
        <dbReference type="ARBA" id="ARBA00022989"/>
    </source>
</evidence>
<feature type="transmembrane region" description="Helical" evidence="6">
    <location>
        <begin position="344"/>
        <end position="365"/>
    </location>
</feature>
<evidence type="ECO:0000259" key="7">
    <source>
        <dbReference type="Pfam" id="PF02687"/>
    </source>
</evidence>
<dbReference type="EMBL" id="WKLT01000011">
    <property type="protein sequence ID" value="MRY58829.1"/>
    <property type="molecule type" value="Genomic_DNA"/>
</dbReference>
<dbReference type="Pfam" id="PF12704">
    <property type="entry name" value="MacB_PCD"/>
    <property type="match status" value="1"/>
</dbReference>
<evidence type="ECO:0000256" key="3">
    <source>
        <dbReference type="ARBA" id="ARBA00022692"/>
    </source>
</evidence>
<dbReference type="GeneID" id="93521953"/>
<evidence type="ECO:0000259" key="8">
    <source>
        <dbReference type="Pfam" id="PF12704"/>
    </source>
</evidence>
<feature type="transmembrane region" description="Helical" evidence="6">
    <location>
        <begin position="21"/>
        <end position="43"/>
    </location>
</feature>
<dbReference type="InterPro" id="IPR050250">
    <property type="entry name" value="Macrolide_Exporter_MacB"/>
</dbReference>
<dbReference type="AlphaFoldDB" id="A0A3R6G6V4"/>
<gene>
    <name evidence="9" type="ORF">GKD59_13145</name>
</gene>
<dbReference type="PANTHER" id="PTHR30572">
    <property type="entry name" value="MEMBRANE COMPONENT OF TRANSPORTER-RELATED"/>
    <property type="match status" value="1"/>
</dbReference>
<name>A0A3R6G6V4_PARDI</name>
<feature type="domain" description="MacB-like periplasmic core" evidence="8">
    <location>
        <begin position="20"/>
        <end position="208"/>
    </location>
</feature>
<dbReference type="InterPro" id="IPR003838">
    <property type="entry name" value="ABC3_permease_C"/>
</dbReference>
<keyword evidence="5 6" id="KW-0472">Membrane</keyword>
<evidence type="ECO:0000313" key="10">
    <source>
        <dbReference type="Proteomes" id="UP000463337"/>
    </source>
</evidence>
<evidence type="ECO:0000256" key="5">
    <source>
        <dbReference type="ARBA" id="ARBA00023136"/>
    </source>
</evidence>
<protein>
    <submittedName>
        <fullName evidence="9">FtsX-like permease family protein</fullName>
    </submittedName>
</protein>
<dbReference type="RefSeq" id="WP_005864750.1">
    <property type="nucleotide sequence ID" value="NZ_AP019729.1"/>
</dbReference>
<dbReference type="GO" id="GO:0022857">
    <property type="term" value="F:transmembrane transporter activity"/>
    <property type="evidence" value="ECO:0007669"/>
    <property type="project" value="TreeGrafter"/>
</dbReference>
<feature type="transmembrane region" description="Helical" evidence="6">
    <location>
        <begin position="294"/>
        <end position="315"/>
    </location>
</feature>
<evidence type="ECO:0000256" key="1">
    <source>
        <dbReference type="ARBA" id="ARBA00004651"/>
    </source>
</evidence>
<dbReference type="GO" id="GO:0005886">
    <property type="term" value="C:plasma membrane"/>
    <property type="evidence" value="ECO:0007669"/>
    <property type="project" value="UniProtKB-SubCell"/>
</dbReference>
<reference evidence="9 10" key="1">
    <citation type="journal article" date="2019" name="Nat. Med.">
        <title>A library of human gut bacterial isolates paired with longitudinal multiomics data enables mechanistic microbiome research.</title>
        <authorList>
            <person name="Poyet M."/>
            <person name="Groussin M."/>
            <person name="Gibbons S.M."/>
            <person name="Avila-Pacheco J."/>
            <person name="Jiang X."/>
            <person name="Kearney S.M."/>
            <person name="Perrotta A.R."/>
            <person name="Berdy B."/>
            <person name="Zhao S."/>
            <person name="Lieberman T.D."/>
            <person name="Swanson P.K."/>
            <person name="Smith M."/>
            <person name="Roesemann S."/>
            <person name="Alexander J.E."/>
            <person name="Rich S.A."/>
            <person name="Livny J."/>
            <person name="Vlamakis H."/>
            <person name="Clish C."/>
            <person name="Bullock K."/>
            <person name="Deik A."/>
            <person name="Scott J."/>
            <person name="Pierce K.A."/>
            <person name="Xavier R.J."/>
            <person name="Alm E.J."/>
        </authorList>
    </citation>
    <scope>NUCLEOTIDE SEQUENCE [LARGE SCALE GENOMIC DNA]</scope>
    <source>
        <strain evidence="9 10">BIOML-A41</strain>
    </source>
</reference>
<dbReference type="InterPro" id="IPR025857">
    <property type="entry name" value="MacB_PCD"/>
</dbReference>
<comment type="caution">
    <text evidence="9">The sequence shown here is derived from an EMBL/GenBank/DDBJ whole genome shotgun (WGS) entry which is preliminary data.</text>
</comment>